<accession>A0A8H4RQZ8</accession>
<dbReference type="Proteomes" id="UP000566819">
    <property type="component" value="Unassembled WGS sequence"/>
</dbReference>
<sequence length="263" mass="30537">MQGDKFELGGKESNAKETFLTPEAFLVHKIRFEEVLNFEDQDRGFSATLESVLEGVEAEVDTELGKVLSAPTLDRNSEVKTNETELKREDGNILRVIQKWTRDKGKQKPTFFQHRSRPEHIPPFHKEFLEYYCPVLADICYNAGENPVTPTVLLDVDLDVFGLLQNDAINMLERRRGMEQSIQTKPLQYIYERTEKGDKLRAYLVYICSRPMCDFSDEVRGTFPQQMMEKIEEVTLVKLEDMGKEGLELEWEIDTSKYHVDDE</sequence>
<evidence type="ECO:0000313" key="2">
    <source>
        <dbReference type="Proteomes" id="UP000566819"/>
    </source>
</evidence>
<protein>
    <submittedName>
        <fullName evidence="1">Uncharacterized protein</fullName>
    </submittedName>
</protein>
<reference evidence="1 2" key="1">
    <citation type="submission" date="2020-03" db="EMBL/GenBank/DDBJ databases">
        <title>Draft Genome Sequence of Cudoniella acicularis.</title>
        <authorList>
            <person name="Buettner E."/>
            <person name="Kellner H."/>
        </authorList>
    </citation>
    <scope>NUCLEOTIDE SEQUENCE [LARGE SCALE GENOMIC DNA]</scope>
    <source>
        <strain evidence="1 2">DSM 108380</strain>
    </source>
</reference>
<name>A0A8H4RQZ8_9HELO</name>
<evidence type="ECO:0000313" key="1">
    <source>
        <dbReference type="EMBL" id="KAF4633354.1"/>
    </source>
</evidence>
<proteinExistence type="predicted"/>
<dbReference type="AlphaFoldDB" id="A0A8H4RQZ8"/>
<organism evidence="1 2">
    <name type="scientific">Cudoniella acicularis</name>
    <dbReference type="NCBI Taxonomy" id="354080"/>
    <lineage>
        <taxon>Eukaryota</taxon>
        <taxon>Fungi</taxon>
        <taxon>Dikarya</taxon>
        <taxon>Ascomycota</taxon>
        <taxon>Pezizomycotina</taxon>
        <taxon>Leotiomycetes</taxon>
        <taxon>Helotiales</taxon>
        <taxon>Tricladiaceae</taxon>
        <taxon>Cudoniella</taxon>
    </lineage>
</organism>
<comment type="caution">
    <text evidence="1">The sequence shown here is derived from an EMBL/GenBank/DDBJ whole genome shotgun (WGS) entry which is preliminary data.</text>
</comment>
<keyword evidence="2" id="KW-1185">Reference proteome</keyword>
<dbReference type="EMBL" id="JAAMPI010000268">
    <property type="protein sequence ID" value="KAF4633354.1"/>
    <property type="molecule type" value="Genomic_DNA"/>
</dbReference>
<gene>
    <name evidence="1" type="ORF">G7Y89_g4761</name>
</gene>